<dbReference type="GO" id="GO:0042744">
    <property type="term" value="P:hydrogen peroxide catabolic process"/>
    <property type="evidence" value="ECO:0007669"/>
    <property type="project" value="TreeGrafter"/>
</dbReference>
<keyword evidence="4" id="KW-0560">Oxidoreductase</keyword>
<proteinExistence type="inferred from homology"/>
<evidence type="ECO:0000313" key="8">
    <source>
        <dbReference type="EMBL" id="CAI3973513.1"/>
    </source>
</evidence>
<dbReference type="InterPro" id="IPR044831">
    <property type="entry name" value="Ccp1-like"/>
</dbReference>
<gene>
    <name evidence="8" type="ORF">C1SCF055_LOCUS2016</name>
</gene>
<dbReference type="OrthoDB" id="2859658at2759"/>
<dbReference type="AlphaFoldDB" id="A0A9P1BHD0"/>
<keyword evidence="11" id="KW-1185">Reference proteome</keyword>
<dbReference type="PROSITE" id="PS50873">
    <property type="entry name" value="PEROXIDASE_4"/>
    <property type="match status" value="1"/>
</dbReference>
<reference evidence="8" key="1">
    <citation type="submission" date="2022-10" db="EMBL/GenBank/DDBJ databases">
        <authorList>
            <person name="Chen Y."/>
            <person name="Dougan E. K."/>
            <person name="Chan C."/>
            <person name="Rhodes N."/>
            <person name="Thang M."/>
        </authorList>
    </citation>
    <scope>NUCLEOTIDE SEQUENCE</scope>
</reference>
<dbReference type="InterPro" id="IPR002207">
    <property type="entry name" value="Peroxidase_I"/>
</dbReference>
<evidence type="ECO:0000313" key="10">
    <source>
        <dbReference type="EMBL" id="CAL4760825.1"/>
    </source>
</evidence>
<sequence>MGNSQCCKSVDTSPDEAEAMPTLETWPAAGTLKTLIEVPAVSGGNTVEERMYKVNLVKSGGQKLGLDVDYMAERGVLPILEIKGGLAEQWNKDNPSRKMNRGDSVVEVNGVRGNVALMLERCKADAILELTVCKCLTYGHLVADLAKLILAKGCGPIMIRLSFSDAGVFNGKDGCPNAALRLQGGGEHSLGANSGLPQVAIPLLQQIAEKYVPSLISHADLWALAANVAIQAMGGPEIPTHFGRFDVKTHDQGVQSAEGRLPDGDKDAQHLRDIFHLKGFTDKDIVALSGAHTVGACHSERSGFEGPWTEDKLKFDNSYFKDLLNKTWTLETTKSGKKQYKNGKTTMLPTDMALVDDPKFKEHVTRYANDQQAFFEDYTEAWTRLQELGCGQLRDTL</sequence>
<dbReference type="InterPro" id="IPR010255">
    <property type="entry name" value="Haem_peroxidase_sf"/>
</dbReference>
<evidence type="ECO:0000313" key="9">
    <source>
        <dbReference type="EMBL" id="CAL1126888.1"/>
    </source>
</evidence>
<evidence type="ECO:0000313" key="11">
    <source>
        <dbReference type="Proteomes" id="UP001152797"/>
    </source>
</evidence>
<dbReference type="GO" id="GO:0034599">
    <property type="term" value="P:cellular response to oxidative stress"/>
    <property type="evidence" value="ECO:0007669"/>
    <property type="project" value="InterPro"/>
</dbReference>
<dbReference type="PANTHER" id="PTHR31356">
    <property type="entry name" value="THYLAKOID LUMENAL 29 KDA PROTEIN, CHLOROPLASTIC-RELATED"/>
    <property type="match status" value="1"/>
</dbReference>
<dbReference type="EMBL" id="CAMXCT010000080">
    <property type="protein sequence ID" value="CAI3973513.1"/>
    <property type="molecule type" value="Genomic_DNA"/>
</dbReference>
<dbReference type="InterPro" id="IPR002016">
    <property type="entry name" value="Haem_peroxidase"/>
</dbReference>
<protein>
    <submittedName>
        <fullName evidence="10">Ascorbate peroxidase</fullName>
    </submittedName>
</protein>
<evidence type="ECO:0000256" key="2">
    <source>
        <dbReference type="ARBA" id="ARBA00022617"/>
    </source>
</evidence>
<keyword evidence="3" id="KW-0479">Metal-binding</keyword>
<dbReference type="GO" id="GO:0020037">
    <property type="term" value="F:heme binding"/>
    <property type="evidence" value="ECO:0007669"/>
    <property type="project" value="InterPro"/>
</dbReference>
<dbReference type="PANTHER" id="PTHR31356:SF36">
    <property type="entry name" value="L-ASCORBATE PEROXIDASE 3"/>
    <property type="match status" value="1"/>
</dbReference>
<evidence type="ECO:0000256" key="1">
    <source>
        <dbReference type="ARBA" id="ARBA00022559"/>
    </source>
</evidence>
<dbReference type="PRINTS" id="PR00458">
    <property type="entry name" value="PEROXIDASE"/>
</dbReference>
<organism evidence="8">
    <name type="scientific">Cladocopium goreaui</name>
    <dbReference type="NCBI Taxonomy" id="2562237"/>
    <lineage>
        <taxon>Eukaryota</taxon>
        <taxon>Sar</taxon>
        <taxon>Alveolata</taxon>
        <taxon>Dinophyceae</taxon>
        <taxon>Suessiales</taxon>
        <taxon>Symbiodiniaceae</taxon>
        <taxon>Cladocopium</taxon>
    </lineage>
</organism>
<dbReference type="Gene3D" id="1.10.520.10">
    <property type="match status" value="1"/>
</dbReference>
<dbReference type="Gene3D" id="1.10.420.10">
    <property type="entry name" value="Peroxidase, domain 2"/>
    <property type="match status" value="1"/>
</dbReference>
<accession>A0A9P1BHD0</accession>
<comment type="caution">
    <text evidence="8">The sequence shown here is derived from an EMBL/GenBank/DDBJ whole genome shotgun (WGS) entry which is preliminary data.</text>
</comment>
<evidence type="ECO:0000256" key="3">
    <source>
        <dbReference type="ARBA" id="ARBA00022723"/>
    </source>
</evidence>
<evidence type="ECO:0000256" key="5">
    <source>
        <dbReference type="ARBA" id="ARBA00023004"/>
    </source>
</evidence>
<dbReference type="PROSITE" id="PS00435">
    <property type="entry name" value="PEROXIDASE_1"/>
    <property type="match status" value="1"/>
</dbReference>
<dbReference type="GO" id="GO:0046872">
    <property type="term" value="F:metal ion binding"/>
    <property type="evidence" value="ECO:0007669"/>
    <property type="project" value="UniProtKB-KW"/>
</dbReference>
<dbReference type="Pfam" id="PF00141">
    <property type="entry name" value="peroxidase"/>
    <property type="match status" value="1"/>
</dbReference>
<keyword evidence="2" id="KW-0349">Heme</keyword>
<dbReference type="GO" id="GO:0004601">
    <property type="term" value="F:peroxidase activity"/>
    <property type="evidence" value="ECO:0007669"/>
    <property type="project" value="UniProtKB-KW"/>
</dbReference>
<feature type="domain" description="Plant heme peroxidase family profile" evidence="7">
    <location>
        <begin position="150"/>
        <end position="397"/>
    </location>
</feature>
<dbReference type="EMBL" id="CAMXCT030000080">
    <property type="protein sequence ID" value="CAL4760825.1"/>
    <property type="molecule type" value="Genomic_DNA"/>
</dbReference>
<dbReference type="PRINTS" id="PR00459">
    <property type="entry name" value="ASPEROXIDASE"/>
</dbReference>
<keyword evidence="1 10" id="KW-0575">Peroxidase</keyword>
<dbReference type="GO" id="GO:0000302">
    <property type="term" value="P:response to reactive oxygen species"/>
    <property type="evidence" value="ECO:0007669"/>
    <property type="project" value="TreeGrafter"/>
</dbReference>
<evidence type="ECO:0000256" key="4">
    <source>
        <dbReference type="ARBA" id="ARBA00023002"/>
    </source>
</evidence>
<keyword evidence="5" id="KW-0408">Iron</keyword>
<comment type="similarity">
    <text evidence="6">Belongs to the peroxidase family.</text>
</comment>
<dbReference type="Proteomes" id="UP001152797">
    <property type="component" value="Unassembled WGS sequence"/>
</dbReference>
<name>A0A9P1BHD0_9DINO</name>
<dbReference type="InterPro" id="IPR019793">
    <property type="entry name" value="Peroxidases_heam-ligand_BS"/>
</dbReference>
<evidence type="ECO:0000256" key="6">
    <source>
        <dbReference type="RuleBase" id="RU004241"/>
    </source>
</evidence>
<evidence type="ECO:0000259" key="7">
    <source>
        <dbReference type="PROSITE" id="PS50873"/>
    </source>
</evidence>
<dbReference type="SUPFAM" id="SSF48113">
    <property type="entry name" value="Heme-dependent peroxidases"/>
    <property type="match status" value="1"/>
</dbReference>
<reference evidence="9" key="2">
    <citation type="submission" date="2024-04" db="EMBL/GenBank/DDBJ databases">
        <authorList>
            <person name="Chen Y."/>
            <person name="Shah S."/>
            <person name="Dougan E. K."/>
            <person name="Thang M."/>
            <person name="Chan C."/>
        </authorList>
    </citation>
    <scope>NUCLEOTIDE SEQUENCE [LARGE SCALE GENOMIC DNA]</scope>
</reference>
<dbReference type="EMBL" id="CAMXCT020000080">
    <property type="protein sequence ID" value="CAL1126888.1"/>
    <property type="molecule type" value="Genomic_DNA"/>
</dbReference>